<feature type="compositionally biased region" description="Basic and acidic residues" evidence="1">
    <location>
        <begin position="163"/>
        <end position="195"/>
    </location>
</feature>
<comment type="caution">
    <text evidence="3">The sequence shown here is derived from an EMBL/GenBank/DDBJ whole genome shotgun (WGS) entry which is preliminary data.</text>
</comment>
<dbReference type="SUPFAM" id="SSF54106">
    <property type="entry name" value="LysM domain"/>
    <property type="match status" value="1"/>
</dbReference>
<dbReference type="InterPro" id="IPR036779">
    <property type="entry name" value="LysM_dom_sf"/>
</dbReference>
<feature type="domain" description="LysM" evidence="2">
    <location>
        <begin position="62"/>
        <end position="106"/>
    </location>
</feature>
<dbReference type="SMART" id="SM00257">
    <property type="entry name" value="LysM"/>
    <property type="match status" value="1"/>
</dbReference>
<name>A0A843UFE5_COLES</name>
<gene>
    <name evidence="3" type="ORF">Taro_017081</name>
</gene>
<feature type="region of interest" description="Disordered" evidence="1">
    <location>
        <begin position="240"/>
        <end position="262"/>
    </location>
</feature>
<dbReference type="CDD" id="cd00118">
    <property type="entry name" value="LysM"/>
    <property type="match status" value="1"/>
</dbReference>
<dbReference type="Proteomes" id="UP000652761">
    <property type="component" value="Unassembled WGS sequence"/>
</dbReference>
<dbReference type="OrthoDB" id="538216at2759"/>
<evidence type="ECO:0000259" key="2">
    <source>
        <dbReference type="PROSITE" id="PS51782"/>
    </source>
</evidence>
<dbReference type="PANTHER" id="PTHR20932:SF36">
    <property type="entry name" value="OS03G0110600 PROTEIN"/>
    <property type="match status" value="1"/>
</dbReference>
<protein>
    <recommendedName>
        <fullName evidence="2">LysM domain-containing protein</fullName>
    </recommendedName>
</protein>
<dbReference type="Gene3D" id="3.10.350.10">
    <property type="entry name" value="LysM domain"/>
    <property type="match status" value="1"/>
</dbReference>
<keyword evidence="4" id="KW-1185">Reference proteome</keyword>
<accession>A0A843UFE5</accession>
<proteinExistence type="predicted"/>
<feature type="compositionally biased region" description="Polar residues" evidence="1">
    <location>
        <begin position="242"/>
        <end position="262"/>
    </location>
</feature>
<dbReference type="PANTHER" id="PTHR20932">
    <property type="entry name" value="LYSM AND PUTATIVE PEPTIDOGLYCAN-BINDING DOMAIN-CONTAINING PROTEIN"/>
    <property type="match status" value="1"/>
</dbReference>
<dbReference type="AlphaFoldDB" id="A0A843UFE5"/>
<evidence type="ECO:0000313" key="3">
    <source>
        <dbReference type="EMBL" id="MQL84572.1"/>
    </source>
</evidence>
<sequence>MQIGRSRRSGSYSQLLSADRTVVVVRETNGFSSSSSASSTSALLSSSHPFSSARPTACVSYIEHRVSKMDTLAGVAIKYGVEVADIRRLNALVTDRQMFAHKSIKIPLPGRHPPSSIMSNGSACNGYSSAPALSLTSRSLVNGFPLENGDAAQATDFSDENGEIDRSNSDKSIRRRQKIDADLPCRAPELLKEEDATMSGRTGKSIAPRPRSGSRTDLDSSFMTAISSGDSFIVNGSVPVRKSSSTSNLQEPENGSSTWSASKWSLKPDVIAKPLFDGFPKPMAVWRSKAALD</sequence>
<evidence type="ECO:0000256" key="1">
    <source>
        <dbReference type="SAM" id="MobiDB-lite"/>
    </source>
</evidence>
<dbReference type="Pfam" id="PF01476">
    <property type="entry name" value="LysM"/>
    <property type="match status" value="1"/>
</dbReference>
<dbReference type="EMBL" id="NMUH01000771">
    <property type="protein sequence ID" value="MQL84572.1"/>
    <property type="molecule type" value="Genomic_DNA"/>
</dbReference>
<evidence type="ECO:0000313" key="4">
    <source>
        <dbReference type="Proteomes" id="UP000652761"/>
    </source>
</evidence>
<dbReference type="PROSITE" id="PS51782">
    <property type="entry name" value="LYSM"/>
    <property type="match status" value="1"/>
</dbReference>
<dbReference type="InterPro" id="IPR045030">
    <property type="entry name" value="LYSM1-4"/>
</dbReference>
<reference evidence="3" key="1">
    <citation type="submission" date="2017-07" db="EMBL/GenBank/DDBJ databases">
        <title>Taro Niue Genome Assembly and Annotation.</title>
        <authorList>
            <person name="Atibalentja N."/>
            <person name="Keating K."/>
            <person name="Fields C.J."/>
        </authorList>
    </citation>
    <scope>NUCLEOTIDE SEQUENCE</scope>
    <source>
        <strain evidence="3">Niue_2</strain>
        <tissue evidence="3">Leaf</tissue>
    </source>
</reference>
<feature type="region of interest" description="Disordered" evidence="1">
    <location>
        <begin position="151"/>
        <end position="219"/>
    </location>
</feature>
<dbReference type="InterPro" id="IPR018392">
    <property type="entry name" value="LysM"/>
</dbReference>
<organism evidence="3 4">
    <name type="scientific">Colocasia esculenta</name>
    <name type="common">Wild taro</name>
    <name type="synonym">Arum esculentum</name>
    <dbReference type="NCBI Taxonomy" id="4460"/>
    <lineage>
        <taxon>Eukaryota</taxon>
        <taxon>Viridiplantae</taxon>
        <taxon>Streptophyta</taxon>
        <taxon>Embryophyta</taxon>
        <taxon>Tracheophyta</taxon>
        <taxon>Spermatophyta</taxon>
        <taxon>Magnoliopsida</taxon>
        <taxon>Liliopsida</taxon>
        <taxon>Araceae</taxon>
        <taxon>Aroideae</taxon>
        <taxon>Colocasieae</taxon>
        <taxon>Colocasia</taxon>
    </lineage>
</organism>